<sequence>MHRSNRLFEIIQILRAAPGPVTADVLAEQLEVSVRTIYRDISALQAMRTPIEGEAGLGYLMRRGYDLPPLNFDLEELEALRVGLSMLERTGDSALQQAAKRICQKIEDLHDPAEWLQVAPWGAPLDDAERGCVSKSGLRATIRQEQKLRLTYRDEAGRETERVVRPVALIYHLECTMLAAWCELRGGFRHFRTDRIWTCDWLEDRFVGQGAALREVWHQQNRWEDRDRTFNSASNAQGTAEIT</sequence>
<evidence type="ECO:0000313" key="3">
    <source>
        <dbReference type="EMBL" id="SLN15057.1"/>
    </source>
</evidence>
<accession>A0A1Y5RDS8</accession>
<dbReference type="InterPro" id="IPR036390">
    <property type="entry name" value="WH_DNA-bd_sf"/>
</dbReference>
<name>A0A1Y5RDS8_9RHOB</name>
<proteinExistence type="predicted"/>
<dbReference type="RefSeq" id="WP_085793986.1">
    <property type="nucleotide sequence ID" value="NZ_FWFO01000001.1"/>
</dbReference>
<dbReference type="EMBL" id="FWFO01000001">
    <property type="protein sequence ID" value="SLN15057.1"/>
    <property type="molecule type" value="Genomic_DNA"/>
</dbReference>
<dbReference type="Pfam" id="PF08279">
    <property type="entry name" value="HTH_11"/>
    <property type="match status" value="1"/>
</dbReference>
<dbReference type="AlphaFoldDB" id="A0A1Y5RDS8"/>
<dbReference type="InterPro" id="IPR013196">
    <property type="entry name" value="HTH_11"/>
</dbReference>
<keyword evidence="4" id="KW-1185">Reference proteome</keyword>
<protein>
    <submittedName>
        <fullName evidence="3">HTH domain protein</fullName>
    </submittedName>
</protein>
<dbReference type="SUPFAM" id="SSF46785">
    <property type="entry name" value="Winged helix' DNA-binding domain"/>
    <property type="match status" value="1"/>
</dbReference>
<evidence type="ECO:0000259" key="1">
    <source>
        <dbReference type="Pfam" id="PF08279"/>
    </source>
</evidence>
<dbReference type="Pfam" id="PF13280">
    <property type="entry name" value="WYL"/>
    <property type="match status" value="1"/>
</dbReference>
<dbReference type="InterPro" id="IPR026881">
    <property type="entry name" value="WYL_dom"/>
</dbReference>
<evidence type="ECO:0000313" key="4">
    <source>
        <dbReference type="Proteomes" id="UP000193077"/>
    </source>
</evidence>
<dbReference type="PROSITE" id="PS52050">
    <property type="entry name" value="WYL"/>
    <property type="match status" value="1"/>
</dbReference>
<evidence type="ECO:0000259" key="2">
    <source>
        <dbReference type="Pfam" id="PF13280"/>
    </source>
</evidence>
<feature type="domain" description="WYL" evidence="2">
    <location>
        <begin position="138"/>
        <end position="197"/>
    </location>
</feature>
<feature type="domain" description="Helix-turn-helix type 11" evidence="1">
    <location>
        <begin position="6"/>
        <end position="59"/>
    </location>
</feature>
<dbReference type="PANTHER" id="PTHR34580:SF3">
    <property type="entry name" value="PROTEIN PAFB"/>
    <property type="match status" value="1"/>
</dbReference>
<dbReference type="Proteomes" id="UP000193077">
    <property type="component" value="Unassembled WGS sequence"/>
</dbReference>
<reference evidence="3 4" key="1">
    <citation type="submission" date="2017-03" db="EMBL/GenBank/DDBJ databases">
        <authorList>
            <person name="Afonso C.L."/>
            <person name="Miller P.J."/>
            <person name="Scott M.A."/>
            <person name="Spackman E."/>
            <person name="Goraichik I."/>
            <person name="Dimitrov K.M."/>
            <person name="Suarez D.L."/>
            <person name="Swayne D.E."/>
        </authorList>
    </citation>
    <scope>NUCLEOTIDE SEQUENCE [LARGE SCALE GENOMIC DNA]</scope>
    <source>
        <strain evidence="3 4">CECT 7639</strain>
    </source>
</reference>
<dbReference type="PANTHER" id="PTHR34580">
    <property type="match status" value="1"/>
</dbReference>
<dbReference type="InterPro" id="IPR051534">
    <property type="entry name" value="CBASS_pafABC_assoc_protein"/>
</dbReference>
<organism evidence="3 4">
    <name type="scientific">Falsiruegeria litorea R37</name>
    <dbReference type="NCBI Taxonomy" id="1200284"/>
    <lineage>
        <taxon>Bacteria</taxon>
        <taxon>Pseudomonadati</taxon>
        <taxon>Pseudomonadota</taxon>
        <taxon>Alphaproteobacteria</taxon>
        <taxon>Rhodobacterales</taxon>
        <taxon>Roseobacteraceae</taxon>
        <taxon>Falsiruegeria</taxon>
    </lineage>
</organism>
<dbReference type="InterPro" id="IPR036388">
    <property type="entry name" value="WH-like_DNA-bd_sf"/>
</dbReference>
<dbReference type="Gene3D" id="1.10.10.10">
    <property type="entry name" value="Winged helix-like DNA-binding domain superfamily/Winged helix DNA-binding domain"/>
    <property type="match status" value="1"/>
</dbReference>
<gene>
    <name evidence="3" type="ORF">TRL7639_00237</name>
</gene>
<dbReference type="OrthoDB" id="9807255at2"/>